<dbReference type="RefSeq" id="WP_122918022.1">
    <property type="nucleotide sequence ID" value="NZ_RHHQ01000008.1"/>
</dbReference>
<dbReference type="InterPro" id="IPR036259">
    <property type="entry name" value="MFS_trans_sf"/>
</dbReference>
<dbReference type="SUPFAM" id="SSF103473">
    <property type="entry name" value="MFS general substrate transporter"/>
    <property type="match status" value="1"/>
</dbReference>
<evidence type="ECO:0000313" key="9">
    <source>
        <dbReference type="EMBL" id="RNB89768.1"/>
    </source>
</evidence>
<dbReference type="PIRSF" id="PIRSF002808">
    <property type="entry name" value="Hexose_phosphate_transp"/>
    <property type="match status" value="1"/>
</dbReference>
<evidence type="ECO:0000256" key="4">
    <source>
        <dbReference type="ARBA" id="ARBA00022692"/>
    </source>
</evidence>
<dbReference type="InterPro" id="IPR050382">
    <property type="entry name" value="MFS_Na/Anion_cotransporter"/>
</dbReference>
<protein>
    <submittedName>
        <fullName evidence="9">MFS transporter</fullName>
    </submittedName>
</protein>
<keyword evidence="2" id="KW-0813">Transport</keyword>
<keyword evidence="10" id="KW-1185">Reference proteome</keyword>
<feature type="transmembrane region" description="Helical" evidence="7">
    <location>
        <begin position="340"/>
        <end position="365"/>
    </location>
</feature>
<evidence type="ECO:0000313" key="10">
    <source>
        <dbReference type="Proteomes" id="UP000271031"/>
    </source>
</evidence>
<keyword evidence="4 7" id="KW-0812">Transmembrane</keyword>
<feature type="domain" description="Major facilitator superfamily (MFS) profile" evidence="8">
    <location>
        <begin position="14"/>
        <end position="395"/>
    </location>
</feature>
<feature type="transmembrane region" description="Helical" evidence="7">
    <location>
        <begin position="48"/>
        <end position="68"/>
    </location>
</feature>
<feature type="transmembrane region" description="Helical" evidence="7">
    <location>
        <begin position="140"/>
        <end position="162"/>
    </location>
</feature>
<feature type="transmembrane region" description="Helical" evidence="7">
    <location>
        <begin position="12"/>
        <end position="28"/>
    </location>
</feature>
<keyword evidence="6 7" id="KW-0472">Membrane</keyword>
<feature type="transmembrane region" description="Helical" evidence="7">
    <location>
        <begin position="306"/>
        <end position="328"/>
    </location>
</feature>
<name>A0A3M8DNV9_9BACL</name>
<dbReference type="OrthoDB" id="9773404at2"/>
<evidence type="ECO:0000256" key="3">
    <source>
        <dbReference type="ARBA" id="ARBA00022475"/>
    </source>
</evidence>
<comment type="caution">
    <text evidence="9">The sequence shown here is derived from an EMBL/GenBank/DDBJ whole genome shotgun (WGS) entry which is preliminary data.</text>
</comment>
<dbReference type="Gene3D" id="1.20.1250.20">
    <property type="entry name" value="MFS general substrate transporter like domains"/>
    <property type="match status" value="2"/>
</dbReference>
<accession>A0A3M8DNV9</accession>
<comment type="subcellular location">
    <subcellularLocation>
        <location evidence="1">Cell membrane</location>
        <topology evidence="1">Multi-pass membrane protein</topology>
    </subcellularLocation>
</comment>
<keyword evidence="3" id="KW-1003">Cell membrane</keyword>
<feature type="transmembrane region" description="Helical" evidence="7">
    <location>
        <begin position="105"/>
        <end position="128"/>
    </location>
</feature>
<evidence type="ECO:0000259" key="8">
    <source>
        <dbReference type="PROSITE" id="PS50850"/>
    </source>
</evidence>
<evidence type="ECO:0000256" key="2">
    <source>
        <dbReference type="ARBA" id="ARBA00022448"/>
    </source>
</evidence>
<feature type="transmembrane region" description="Helical" evidence="7">
    <location>
        <begin position="212"/>
        <end position="230"/>
    </location>
</feature>
<dbReference type="GO" id="GO:0005886">
    <property type="term" value="C:plasma membrane"/>
    <property type="evidence" value="ECO:0007669"/>
    <property type="project" value="UniProtKB-SubCell"/>
</dbReference>
<dbReference type="EMBL" id="RHHQ01000008">
    <property type="protein sequence ID" value="RNB89768.1"/>
    <property type="molecule type" value="Genomic_DNA"/>
</dbReference>
<evidence type="ECO:0000256" key="5">
    <source>
        <dbReference type="ARBA" id="ARBA00022989"/>
    </source>
</evidence>
<evidence type="ECO:0000256" key="7">
    <source>
        <dbReference type="SAM" id="Phobius"/>
    </source>
</evidence>
<feature type="transmembrane region" description="Helical" evidence="7">
    <location>
        <begin position="168"/>
        <end position="188"/>
    </location>
</feature>
<dbReference type="CDD" id="cd17319">
    <property type="entry name" value="MFS_ExuT_GudP_like"/>
    <property type="match status" value="1"/>
</dbReference>
<feature type="transmembrane region" description="Helical" evidence="7">
    <location>
        <begin position="80"/>
        <end position="99"/>
    </location>
</feature>
<dbReference type="InterPro" id="IPR011701">
    <property type="entry name" value="MFS"/>
</dbReference>
<evidence type="ECO:0000256" key="6">
    <source>
        <dbReference type="ARBA" id="ARBA00023136"/>
    </source>
</evidence>
<keyword evidence="5 7" id="KW-1133">Transmembrane helix</keyword>
<dbReference type="Proteomes" id="UP000271031">
    <property type="component" value="Unassembled WGS sequence"/>
</dbReference>
<dbReference type="Pfam" id="PF07690">
    <property type="entry name" value="MFS_1"/>
    <property type="match status" value="1"/>
</dbReference>
<dbReference type="PROSITE" id="PS50850">
    <property type="entry name" value="MFS"/>
    <property type="match status" value="1"/>
</dbReference>
<sequence>MIESAYNKKSKTIVLTLLFLTWIVNYLDKNSMNIAIVAISKQFQLTPTQSGMVISSFFLAYAIMQLIGGYLTDKHGSRKVILASLLVWSVFTVFTGFAWSFASLLVIRFLFGLGEGSFPSASSVALAETFPKEERARAKGVLTSATAIGAIVASLLAALMIKSVGWNVMFYLFGAVGFVFSLLLWKYLRPAGQSVKSDRPKVSMAKVLKNPLAWKLMLIYFGISMVNWGLSSWMPSYWVNVRHIELVKTGMISIIPVVFSLLAINSSSWLMDKMGAGKERFIIIAGSLIGIISLFLMMNAGSVTMAVTYLCIANLGVGLTTVVLAMPLKYFSQDSMGSTVGIMYFGGQMAGTIAPTLMGYMITLFGGSYDAAFTLLIVSLVIPIITCFFLRLNKSHLDERTKAA</sequence>
<dbReference type="PANTHER" id="PTHR11662">
    <property type="entry name" value="SOLUTE CARRIER FAMILY 17"/>
    <property type="match status" value="1"/>
</dbReference>
<dbReference type="GO" id="GO:0022857">
    <property type="term" value="F:transmembrane transporter activity"/>
    <property type="evidence" value="ECO:0007669"/>
    <property type="project" value="InterPro"/>
</dbReference>
<feature type="transmembrane region" description="Helical" evidence="7">
    <location>
        <begin position="371"/>
        <end position="392"/>
    </location>
</feature>
<organism evidence="9 10">
    <name type="scientific">Brevibacillus fluminis</name>
    <dbReference type="NCBI Taxonomy" id="511487"/>
    <lineage>
        <taxon>Bacteria</taxon>
        <taxon>Bacillati</taxon>
        <taxon>Bacillota</taxon>
        <taxon>Bacilli</taxon>
        <taxon>Bacillales</taxon>
        <taxon>Paenibacillaceae</taxon>
        <taxon>Brevibacillus</taxon>
    </lineage>
</organism>
<reference evidence="9 10" key="1">
    <citation type="submission" date="2018-10" db="EMBL/GenBank/DDBJ databases">
        <title>Phylogenomics of Brevibacillus.</title>
        <authorList>
            <person name="Dunlap C."/>
        </authorList>
    </citation>
    <scope>NUCLEOTIDE SEQUENCE [LARGE SCALE GENOMIC DNA]</scope>
    <source>
        <strain evidence="9 10">JCM 15716</strain>
    </source>
</reference>
<feature type="transmembrane region" description="Helical" evidence="7">
    <location>
        <begin position="250"/>
        <end position="269"/>
    </location>
</feature>
<dbReference type="InterPro" id="IPR020846">
    <property type="entry name" value="MFS_dom"/>
</dbReference>
<dbReference type="InterPro" id="IPR000849">
    <property type="entry name" value="Sugar_P_transporter"/>
</dbReference>
<dbReference type="AlphaFoldDB" id="A0A3M8DNV9"/>
<dbReference type="PANTHER" id="PTHR11662:SF399">
    <property type="entry name" value="FI19708P1-RELATED"/>
    <property type="match status" value="1"/>
</dbReference>
<feature type="transmembrane region" description="Helical" evidence="7">
    <location>
        <begin position="281"/>
        <end position="300"/>
    </location>
</feature>
<evidence type="ECO:0000256" key="1">
    <source>
        <dbReference type="ARBA" id="ARBA00004651"/>
    </source>
</evidence>
<proteinExistence type="predicted"/>
<gene>
    <name evidence="9" type="ORF">EDM56_11415</name>
</gene>